<accession>A0A5B7FKL7</accession>
<reference evidence="1 2" key="1">
    <citation type="submission" date="2019-05" db="EMBL/GenBank/DDBJ databases">
        <title>Another draft genome of Portunus trituberculatus and its Hox gene families provides insights of decapod evolution.</title>
        <authorList>
            <person name="Jeong J.-H."/>
            <person name="Song I."/>
            <person name="Kim S."/>
            <person name="Choi T."/>
            <person name="Kim D."/>
            <person name="Ryu S."/>
            <person name="Kim W."/>
        </authorList>
    </citation>
    <scope>NUCLEOTIDE SEQUENCE [LARGE SCALE GENOMIC DNA]</scope>
    <source>
        <tissue evidence="1">Muscle</tissue>
    </source>
</reference>
<organism evidence="1 2">
    <name type="scientific">Portunus trituberculatus</name>
    <name type="common">Swimming crab</name>
    <name type="synonym">Neptunus trituberculatus</name>
    <dbReference type="NCBI Taxonomy" id="210409"/>
    <lineage>
        <taxon>Eukaryota</taxon>
        <taxon>Metazoa</taxon>
        <taxon>Ecdysozoa</taxon>
        <taxon>Arthropoda</taxon>
        <taxon>Crustacea</taxon>
        <taxon>Multicrustacea</taxon>
        <taxon>Malacostraca</taxon>
        <taxon>Eumalacostraca</taxon>
        <taxon>Eucarida</taxon>
        <taxon>Decapoda</taxon>
        <taxon>Pleocyemata</taxon>
        <taxon>Brachyura</taxon>
        <taxon>Eubrachyura</taxon>
        <taxon>Portunoidea</taxon>
        <taxon>Portunidae</taxon>
        <taxon>Portuninae</taxon>
        <taxon>Portunus</taxon>
    </lineage>
</organism>
<keyword evidence="2" id="KW-1185">Reference proteome</keyword>
<comment type="caution">
    <text evidence="1">The sequence shown here is derived from an EMBL/GenBank/DDBJ whole genome shotgun (WGS) entry which is preliminary data.</text>
</comment>
<dbReference type="Proteomes" id="UP000324222">
    <property type="component" value="Unassembled WGS sequence"/>
</dbReference>
<evidence type="ECO:0000313" key="1">
    <source>
        <dbReference type="EMBL" id="MPC45669.1"/>
    </source>
</evidence>
<dbReference type="EMBL" id="VSRR010006837">
    <property type="protein sequence ID" value="MPC45669.1"/>
    <property type="molecule type" value="Genomic_DNA"/>
</dbReference>
<evidence type="ECO:0000313" key="2">
    <source>
        <dbReference type="Proteomes" id="UP000324222"/>
    </source>
</evidence>
<proteinExistence type="predicted"/>
<sequence length="52" mass="6214">MKSQCLRDIKMFSFPHRTVDIWDGLSKEIVAAGIVHNFKERMDENRYEDRSL</sequence>
<dbReference type="AlphaFoldDB" id="A0A5B7FKL7"/>
<gene>
    <name evidence="1" type="ORF">E2C01_039375</name>
</gene>
<name>A0A5B7FKL7_PORTR</name>
<protein>
    <submittedName>
        <fullName evidence="1">Uncharacterized protein</fullName>
    </submittedName>
</protein>